<dbReference type="Gene3D" id="1.20.5.110">
    <property type="match status" value="2"/>
</dbReference>
<protein>
    <recommendedName>
        <fullName evidence="7">t-SNARE coiled-coil homology domain-containing protein</fullName>
    </recommendedName>
</protein>
<dbReference type="GO" id="GO:0051087">
    <property type="term" value="F:protein-folding chaperone binding"/>
    <property type="evidence" value="ECO:0007669"/>
    <property type="project" value="InterPro"/>
</dbReference>
<evidence type="ECO:0000259" key="7">
    <source>
        <dbReference type="PROSITE" id="PS50192"/>
    </source>
</evidence>
<comment type="similarity">
    <text evidence="2">Belongs to the SNAP-25 family.</text>
</comment>
<proteinExistence type="inferred from homology"/>
<dbReference type="EMBL" id="JABCRI010000004">
    <property type="protein sequence ID" value="KAF8408182.1"/>
    <property type="molecule type" value="Genomic_DNA"/>
</dbReference>
<evidence type="ECO:0000256" key="1">
    <source>
        <dbReference type="ARBA" id="ARBA00004370"/>
    </source>
</evidence>
<feature type="compositionally biased region" description="Basic and acidic residues" evidence="6">
    <location>
        <begin position="578"/>
        <end position="591"/>
    </location>
</feature>
<dbReference type="GO" id="GO:0005484">
    <property type="term" value="F:SNAP receptor activity"/>
    <property type="evidence" value="ECO:0007669"/>
    <property type="project" value="InterPro"/>
</dbReference>
<comment type="subcellular location">
    <subcellularLocation>
        <location evidence="1">Membrane</location>
    </subcellularLocation>
</comment>
<organism evidence="8 9">
    <name type="scientific">Tetracentron sinense</name>
    <name type="common">Spur-leaf</name>
    <dbReference type="NCBI Taxonomy" id="13715"/>
    <lineage>
        <taxon>Eukaryota</taxon>
        <taxon>Viridiplantae</taxon>
        <taxon>Streptophyta</taxon>
        <taxon>Embryophyta</taxon>
        <taxon>Tracheophyta</taxon>
        <taxon>Spermatophyta</taxon>
        <taxon>Magnoliopsida</taxon>
        <taxon>Trochodendrales</taxon>
        <taxon>Trochodendraceae</taxon>
        <taxon>Tetracentron</taxon>
    </lineage>
</organism>
<evidence type="ECO:0000256" key="2">
    <source>
        <dbReference type="ARBA" id="ARBA00009480"/>
    </source>
</evidence>
<name>A0A835DQ10_TETSI</name>
<dbReference type="CDD" id="cd15841">
    <property type="entry name" value="SNARE_Qc"/>
    <property type="match status" value="1"/>
</dbReference>
<dbReference type="FunFam" id="1.20.5.110:FF:000040">
    <property type="entry name" value="SNAP25 homologous protein SNAP33"/>
    <property type="match status" value="1"/>
</dbReference>
<dbReference type="SMART" id="SM00397">
    <property type="entry name" value="t_SNARE"/>
    <property type="match status" value="2"/>
</dbReference>
<dbReference type="InterPro" id="IPR044766">
    <property type="entry name" value="NPSN/SNAP25-like_N_SNARE"/>
</dbReference>
<feature type="region of interest" description="Disordered" evidence="6">
    <location>
        <begin position="554"/>
        <end position="606"/>
    </location>
</feature>
<dbReference type="CDD" id="cd15861">
    <property type="entry name" value="SNARE_SNAP25N_23N_29N_SEC9N"/>
    <property type="match status" value="1"/>
</dbReference>
<feature type="compositionally biased region" description="Basic and acidic residues" evidence="6">
    <location>
        <begin position="203"/>
        <end position="214"/>
    </location>
</feature>
<dbReference type="InterPro" id="IPR003103">
    <property type="entry name" value="BAG_domain"/>
</dbReference>
<keyword evidence="9" id="KW-1185">Reference proteome</keyword>
<dbReference type="GO" id="GO:0016192">
    <property type="term" value="P:vesicle-mediated transport"/>
    <property type="evidence" value="ECO:0007669"/>
    <property type="project" value="UniProtKB-ARBA"/>
</dbReference>
<dbReference type="GO" id="GO:0031201">
    <property type="term" value="C:SNARE complex"/>
    <property type="evidence" value="ECO:0007669"/>
    <property type="project" value="InterPro"/>
</dbReference>
<feature type="compositionally biased region" description="Acidic residues" evidence="6">
    <location>
        <begin position="561"/>
        <end position="572"/>
    </location>
</feature>
<feature type="domain" description="T-SNARE coiled-coil homology" evidence="7">
    <location>
        <begin position="241"/>
        <end position="299"/>
    </location>
</feature>
<dbReference type="OrthoDB" id="19261at2759"/>
<feature type="compositionally biased region" description="Low complexity" evidence="6">
    <location>
        <begin position="73"/>
        <end position="82"/>
    </location>
</feature>
<dbReference type="InterPro" id="IPR000727">
    <property type="entry name" value="T_SNARE_dom"/>
</dbReference>
<dbReference type="FunFam" id="1.20.5.110:FF:000031">
    <property type="entry name" value="SNAP25 homologous protein SNAP33"/>
    <property type="match status" value="1"/>
</dbReference>
<sequence>MFGLKKTLKSKVLKQHSVDPGFHGSSGSNPFDSGIESDTKQTLKPSRRASSEPALITPNFNGNPFDDDERGASYSSSSYSVTSTAKNNFKNDFRDSGGLENQTVQELENYAVYKAEDTTKSVNTCLKIAEDIREDATQTLVTLHQQGEQITRTHMIATDIDQDLSRGEKLLGSLGGIFSKTWKPKKTRAITGPLITRDDSFKRRGNHLEQREKLGLAPVPRGRSNTQAPPLEPSNALQKVEVEKAKQDDALSDLSNILGELKLMAVDMGSEIERHNKALNPLEDDVEELTFRVKGANQRGPARTIQTHFRAFLVRRSRSLRQLKHLAFLKSCLNCLKSSVSDETHFNPEALSQKAMDLLLKLDSIQGGDPMIRDGKRSISRELVRFLEFVDGVSVKRRELSIKAMKNMRYAETHDRFPRSEIVQCGRGTRSRDLGGDQRAFMENLSGQVQEIRGFSRVSESDEEARVEFEGFHHLSDSEENPKILTNRMNVLSQGKNGVLLKRHEISSKPKKSVSFADNRNISRVFISTNEPFPSEDDQRELVEKICREVGEIGGFSRASEDDEEEHMEDEGSPQSSDGERIPGKNVKDEVNYGISRHYQGQNGNFVFSAPLPVQMEPRRTDMVKKKTVRVPR</sequence>
<dbReference type="SUPFAM" id="SSF58038">
    <property type="entry name" value="SNARE fusion complex"/>
    <property type="match status" value="2"/>
</dbReference>
<evidence type="ECO:0000256" key="6">
    <source>
        <dbReference type="SAM" id="MobiDB-lite"/>
    </source>
</evidence>
<dbReference type="Pfam" id="PF02179">
    <property type="entry name" value="BAG"/>
    <property type="match status" value="1"/>
</dbReference>
<evidence type="ECO:0000313" key="9">
    <source>
        <dbReference type="Proteomes" id="UP000655225"/>
    </source>
</evidence>
<keyword evidence="3" id="KW-0813">Transport</keyword>
<evidence type="ECO:0000256" key="5">
    <source>
        <dbReference type="ARBA" id="ARBA00023136"/>
    </source>
</evidence>
<evidence type="ECO:0000256" key="3">
    <source>
        <dbReference type="ARBA" id="ARBA00022448"/>
    </source>
</evidence>
<gene>
    <name evidence="8" type="ORF">HHK36_007324</name>
</gene>
<dbReference type="PROSITE" id="PS50192">
    <property type="entry name" value="T_SNARE"/>
    <property type="match status" value="1"/>
</dbReference>
<feature type="region of interest" description="Disordered" evidence="6">
    <location>
        <begin position="15"/>
        <end position="82"/>
    </location>
</feature>
<dbReference type="GO" id="GO:0005886">
    <property type="term" value="C:plasma membrane"/>
    <property type="evidence" value="ECO:0007669"/>
    <property type="project" value="TreeGrafter"/>
</dbReference>
<accession>A0A835DQ10</accession>
<feature type="region of interest" description="Disordered" evidence="6">
    <location>
        <begin position="203"/>
        <end position="234"/>
    </location>
</feature>
<dbReference type="PANTHER" id="PTHR19305:SF9">
    <property type="entry name" value="SYNAPTOSOMAL-ASSOCIATED PROTEIN 29"/>
    <property type="match status" value="1"/>
</dbReference>
<keyword evidence="5" id="KW-0472">Membrane</keyword>
<reference evidence="8 9" key="1">
    <citation type="submission" date="2020-04" db="EMBL/GenBank/DDBJ databases">
        <title>Plant Genome Project.</title>
        <authorList>
            <person name="Zhang R.-G."/>
        </authorList>
    </citation>
    <scope>NUCLEOTIDE SEQUENCE [LARGE SCALE GENOMIC DNA]</scope>
    <source>
        <strain evidence="8">YNK0</strain>
        <tissue evidence="8">Leaf</tissue>
    </source>
</reference>
<comment type="caution">
    <text evidence="8">The sequence shown here is derived from an EMBL/GenBank/DDBJ whole genome shotgun (WGS) entry which is preliminary data.</text>
</comment>
<evidence type="ECO:0000313" key="8">
    <source>
        <dbReference type="EMBL" id="KAF8408182.1"/>
    </source>
</evidence>
<dbReference type="AlphaFoldDB" id="A0A835DQ10"/>
<dbReference type="PANTHER" id="PTHR19305">
    <property type="entry name" value="SYNAPTOSOMAL ASSOCIATED PROTEIN"/>
    <property type="match status" value="1"/>
</dbReference>
<evidence type="ECO:0000256" key="4">
    <source>
        <dbReference type="ARBA" id="ARBA00022927"/>
    </source>
</evidence>
<dbReference type="GO" id="GO:0015031">
    <property type="term" value="P:protein transport"/>
    <property type="evidence" value="ECO:0007669"/>
    <property type="project" value="UniProtKB-KW"/>
</dbReference>
<dbReference type="Proteomes" id="UP000655225">
    <property type="component" value="Unassembled WGS sequence"/>
</dbReference>
<keyword evidence="4" id="KW-0653">Protein transport</keyword>